<comment type="caution">
    <text evidence="2">The sequence shown here is derived from an EMBL/GenBank/DDBJ whole genome shotgun (WGS) entry which is preliminary data.</text>
</comment>
<proteinExistence type="predicted"/>
<gene>
    <name evidence="2" type="ORF">R4P48_13770</name>
</gene>
<feature type="domain" description="HTH cro/C1-type" evidence="1">
    <location>
        <begin position="19"/>
        <end position="62"/>
    </location>
</feature>
<dbReference type="InterPro" id="IPR001387">
    <property type="entry name" value="Cro/C1-type_HTH"/>
</dbReference>
<evidence type="ECO:0000313" key="2">
    <source>
        <dbReference type="EMBL" id="MDV7023739.1"/>
    </source>
</evidence>
<protein>
    <submittedName>
        <fullName evidence="2">Helix-turn-helix transcriptional regulator</fullName>
    </submittedName>
</protein>
<dbReference type="PROSITE" id="PS50943">
    <property type="entry name" value="HTH_CROC1"/>
    <property type="match status" value="1"/>
</dbReference>
<dbReference type="SMART" id="SM00530">
    <property type="entry name" value="HTH_XRE"/>
    <property type="match status" value="1"/>
</dbReference>
<evidence type="ECO:0000313" key="3">
    <source>
        <dbReference type="Proteomes" id="UP001187066"/>
    </source>
</evidence>
<dbReference type="Proteomes" id="UP001187066">
    <property type="component" value="Unassembled WGS sequence"/>
</dbReference>
<dbReference type="Pfam" id="PF01381">
    <property type="entry name" value="HTH_3"/>
    <property type="match status" value="1"/>
</dbReference>
<dbReference type="Gene3D" id="1.10.260.40">
    <property type="entry name" value="lambda repressor-like DNA-binding domains"/>
    <property type="match status" value="1"/>
</dbReference>
<keyword evidence="3" id="KW-1185">Reference proteome</keyword>
<organism evidence="2 3">
    <name type="scientific">Atlantibacter subterraneus</name>
    <dbReference type="NCBI Taxonomy" id="255519"/>
    <lineage>
        <taxon>Bacteria</taxon>
        <taxon>Pseudomonadati</taxon>
        <taxon>Pseudomonadota</taxon>
        <taxon>Gammaproteobacteria</taxon>
        <taxon>Enterobacterales</taxon>
        <taxon>Enterobacteriaceae</taxon>
        <taxon>Atlantibacter</taxon>
    </lineage>
</organism>
<evidence type="ECO:0000259" key="1">
    <source>
        <dbReference type="PROSITE" id="PS50943"/>
    </source>
</evidence>
<dbReference type="EMBL" id="JAWLOF010000009">
    <property type="protein sequence ID" value="MDV7023739.1"/>
    <property type="molecule type" value="Genomic_DNA"/>
</dbReference>
<sequence length="198" mass="20931">MKTLGERLAQAMKETGFQSQTKLAKAAGIEQSVISKILAGGSKTSKHSGKLAAALGISADWLINGAGSMFGGGDSSLQKVDVSKLVKVYDENGDTGEVVTWFAEVPDHYRAYFIKRNTGIAQAPTGAVVIVNPQQKPATNDLVLTSISGVISVFRYHISGDGAGFLSVDDPRIPLASVRSPEDVVGPIMQVFIPELNK</sequence>
<dbReference type="CDD" id="cd00093">
    <property type="entry name" value="HTH_XRE"/>
    <property type="match status" value="1"/>
</dbReference>
<name>A0ABU4E3P2_9ENTR</name>
<dbReference type="SUPFAM" id="SSF47413">
    <property type="entry name" value="lambda repressor-like DNA-binding domains"/>
    <property type="match status" value="1"/>
</dbReference>
<accession>A0ABU4E3P2</accession>
<dbReference type="RefSeq" id="WP_312466471.1">
    <property type="nucleotide sequence ID" value="NZ_JAWLOF010000009.1"/>
</dbReference>
<dbReference type="InterPro" id="IPR010982">
    <property type="entry name" value="Lambda_DNA-bd_dom_sf"/>
</dbReference>
<reference evidence="2 3" key="1">
    <citation type="submission" date="2023-10" db="EMBL/GenBank/DDBJ databases">
        <authorList>
            <person name="Dale J."/>
        </authorList>
    </citation>
    <scope>NUCLEOTIDE SEQUENCE [LARGE SCALE GENOMIC DNA]</scope>
    <source>
        <strain evidence="2 3">2023EL-00970</strain>
    </source>
</reference>